<dbReference type="RefSeq" id="XP_056478097.1">
    <property type="nucleotide sequence ID" value="XM_056615125.1"/>
</dbReference>
<evidence type="ECO:0000259" key="2">
    <source>
        <dbReference type="Pfam" id="PF12907"/>
    </source>
</evidence>
<feature type="compositionally biased region" description="Polar residues" evidence="1">
    <location>
        <begin position="15"/>
        <end position="39"/>
    </location>
</feature>
<sequence length="86" mass="9303">MGNGARAQQKRERNATQGKSVAKSQTKSRGLHPANTQVAQNEKAMNIQCQICKQTFLQTTKAPALLEHASNKHKKGLAECFPGVSA</sequence>
<keyword evidence="4" id="KW-1185">Reference proteome</keyword>
<accession>A0A9W9G0X3</accession>
<dbReference type="InterPro" id="IPR026939">
    <property type="entry name" value="ZNF706/At2g23090_sf"/>
</dbReference>
<evidence type="ECO:0000256" key="1">
    <source>
        <dbReference type="SAM" id="MobiDB-lite"/>
    </source>
</evidence>
<feature type="domain" description="At2g23090-like zinc-binding" evidence="2">
    <location>
        <begin position="48"/>
        <end position="83"/>
    </location>
</feature>
<dbReference type="EMBL" id="JAPQKI010000003">
    <property type="protein sequence ID" value="KAJ5109986.1"/>
    <property type="molecule type" value="Genomic_DNA"/>
</dbReference>
<dbReference type="SUPFAM" id="SSF118359">
    <property type="entry name" value="Expressed protein At2g23090/F21P24.15"/>
    <property type="match status" value="1"/>
</dbReference>
<dbReference type="Pfam" id="PF12907">
    <property type="entry name" value="zf-met2"/>
    <property type="match status" value="1"/>
</dbReference>
<feature type="region of interest" description="Disordered" evidence="1">
    <location>
        <begin position="1"/>
        <end position="39"/>
    </location>
</feature>
<dbReference type="AlphaFoldDB" id="A0A9W9G0X3"/>
<reference evidence="3" key="1">
    <citation type="submission" date="2022-11" db="EMBL/GenBank/DDBJ databases">
        <authorList>
            <person name="Petersen C."/>
        </authorList>
    </citation>
    <scope>NUCLEOTIDE SEQUENCE</scope>
    <source>
        <strain evidence="3">IBT 30761</strain>
    </source>
</reference>
<dbReference type="InterPro" id="IPR039713">
    <property type="entry name" value="At2g23090-like"/>
</dbReference>
<name>A0A9W9G0X3_9EURO</name>
<dbReference type="OrthoDB" id="370932at2759"/>
<dbReference type="Gene3D" id="4.10.1050.10">
    <property type="entry name" value="At2g23090-like"/>
    <property type="match status" value="1"/>
</dbReference>
<protein>
    <recommendedName>
        <fullName evidence="2">At2g23090-like zinc-binding domain-containing protein</fullName>
    </recommendedName>
</protein>
<reference evidence="3" key="2">
    <citation type="journal article" date="2023" name="IMA Fungus">
        <title>Comparative genomic study of the Penicillium genus elucidates a diverse pangenome and 15 lateral gene transfer events.</title>
        <authorList>
            <person name="Petersen C."/>
            <person name="Sorensen T."/>
            <person name="Nielsen M.R."/>
            <person name="Sondergaard T.E."/>
            <person name="Sorensen J.L."/>
            <person name="Fitzpatrick D.A."/>
            <person name="Frisvad J.C."/>
            <person name="Nielsen K.L."/>
        </authorList>
    </citation>
    <scope>NUCLEOTIDE SEQUENCE</scope>
    <source>
        <strain evidence="3">IBT 30761</strain>
    </source>
</reference>
<organism evidence="3 4">
    <name type="scientific">Penicillium argentinense</name>
    <dbReference type="NCBI Taxonomy" id="1131581"/>
    <lineage>
        <taxon>Eukaryota</taxon>
        <taxon>Fungi</taxon>
        <taxon>Dikarya</taxon>
        <taxon>Ascomycota</taxon>
        <taxon>Pezizomycotina</taxon>
        <taxon>Eurotiomycetes</taxon>
        <taxon>Eurotiomycetidae</taxon>
        <taxon>Eurotiales</taxon>
        <taxon>Aspergillaceae</taxon>
        <taxon>Penicillium</taxon>
    </lineage>
</organism>
<dbReference type="PANTHER" id="PTHR33788:SF1">
    <property type="entry name" value="ZINC-BINDING PROTEIN"/>
    <property type="match status" value="1"/>
</dbReference>
<dbReference type="GeneID" id="81354104"/>
<comment type="caution">
    <text evidence="3">The sequence shown here is derived from an EMBL/GenBank/DDBJ whole genome shotgun (WGS) entry which is preliminary data.</text>
</comment>
<evidence type="ECO:0000313" key="4">
    <source>
        <dbReference type="Proteomes" id="UP001149074"/>
    </source>
</evidence>
<evidence type="ECO:0000313" key="3">
    <source>
        <dbReference type="EMBL" id="KAJ5109986.1"/>
    </source>
</evidence>
<proteinExistence type="predicted"/>
<gene>
    <name evidence="3" type="ORF">N7532_002631</name>
</gene>
<dbReference type="PANTHER" id="PTHR33788">
    <property type="entry name" value="OS07G0114300 PROTEIN"/>
    <property type="match status" value="1"/>
</dbReference>
<dbReference type="Proteomes" id="UP001149074">
    <property type="component" value="Unassembled WGS sequence"/>
</dbReference>
<dbReference type="InterPro" id="IPR039438">
    <property type="entry name" value="At2g23090-like_Znf"/>
</dbReference>